<dbReference type="AlphaFoldDB" id="A0A398BD02"/>
<dbReference type="RefSeq" id="WP_119112513.1">
    <property type="nucleotide sequence ID" value="NZ_CBCSEO010000002.1"/>
</dbReference>
<evidence type="ECO:0000259" key="1">
    <source>
        <dbReference type="Pfam" id="PF04233"/>
    </source>
</evidence>
<gene>
    <name evidence="2" type="ORF">D1970_08890</name>
</gene>
<proteinExistence type="predicted"/>
<sequence>MSLENNLKQFDAQAEKLAELTEKELIKSYSLALKEVRAYMAEVYYEYGTADGLSYVEMQKYNRMMTIEEEMKKRLMELTGKNAKTLEQGLKDIYELSYYSTGYALDTASYSEIGGIGYMPVSNDTVIASVQNPISGLTLTERLEKNRVNLIYSVKQELTQGLILGESYQKMAKRLKETFEGDAAKAIRVAQTESHRVKNAGRYDSMKLAQAKGIRLKKKWVSTLDKKTRRNHQELDGKTVNIDEPFKNNGAEAMYPGSFVGHNSAGQNIHCRCTYISVIDGYEPTVRASRGEDGKTKVIKYTTYEEWKKSNIEG</sequence>
<evidence type="ECO:0000313" key="3">
    <source>
        <dbReference type="Proteomes" id="UP000265816"/>
    </source>
</evidence>
<reference evidence="2 3" key="1">
    <citation type="submission" date="2018-08" db="EMBL/GenBank/DDBJ databases">
        <title>Bacillus jemisoniae sp. nov., Bacillus chryseoplanitiae sp. nov., Bacillus resnikiae sp. nov., and Bacillus frankliniae sp. nov., isolated from Viking spacecraft and associated surfaces.</title>
        <authorList>
            <person name="Seuylemezian A."/>
            <person name="Vaishampayan P."/>
        </authorList>
    </citation>
    <scope>NUCLEOTIDE SEQUENCE [LARGE SCALE GENOMIC DNA]</scope>
    <source>
        <strain evidence="2 3">JJ-247</strain>
    </source>
</reference>
<comment type="caution">
    <text evidence="2">The sequence shown here is derived from an EMBL/GenBank/DDBJ whole genome shotgun (WGS) entry which is preliminary data.</text>
</comment>
<dbReference type="EMBL" id="QWVT01000015">
    <property type="protein sequence ID" value="RID85660.1"/>
    <property type="molecule type" value="Genomic_DNA"/>
</dbReference>
<protein>
    <recommendedName>
        <fullName evidence="1">Phage head morphogenesis domain-containing protein</fullName>
    </recommendedName>
</protein>
<dbReference type="OrthoDB" id="9151105at2"/>
<dbReference type="NCBIfam" id="TIGR01641">
    <property type="entry name" value="phageSPP1_gp7"/>
    <property type="match status" value="1"/>
</dbReference>
<accession>A0A398BD02</accession>
<organism evidence="2 3">
    <name type="scientific">Mesobacillus zeae</name>
    <dbReference type="NCBI Taxonomy" id="1917180"/>
    <lineage>
        <taxon>Bacteria</taxon>
        <taxon>Bacillati</taxon>
        <taxon>Bacillota</taxon>
        <taxon>Bacilli</taxon>
        <taxon>Bacillales</taxon>
        <taxon>Bacillaceae</taxon>
        <taxon>Mesobacillus</taxon>
    </lineage>
</organism>
<dbReference type="InterPro" id="IPR006528">
    <property type="entry name" value="Phage_head_morphogenesis_dom"/>
</dbReference>
<name>A0A398BD02_9BACI</name>
<feature type="domain" description="Phage head morphogenesis" evidence="1">
    <location>
        <begin position="154"/>
        <end position="275"/>
    </location>
</feature>
<dbReference type="Pfam" id="PF04233">
    <property type="entry name" value="Phage_Mu_F"/>
    <property type="match status" value="1"/>
</dbReference>
<keyword evidence="3" id="KW-1185">Reference proteome</keyword>
<evidence type="ECO:0000313" key="2">
    <source>
        <dbReference type="EMBL" id="RID85660.1"/>
    </source>
</evidence>
<dbReference type="Proteomes" id="UP000265816">
    <property type="component" value="Unassembled WGS sequence"/>
</dbReference>